<gene>
    <name evidence="3" type="ORF">NLI96_g1612</name>
</gene>
<dbReference type="GO" id="GO:0003676">
    <property type="term" value="F:nucleic acid binding"/>
    <property type="evidence" value="ECO:0007669"/>
    <property type="project" value="InterPro"/>
</dbReference>
<dbReference type="InterPro" id="IPR002562">
    <property type="entry name" value="3'-5'_exonuclease_dom"/>
</dbReference>
<feature type="compositionally biased region" description="Basic residues" evidence="1">
    <location>
        <begin position="382"/>
        <end position="391"/>
    </location>
</feature>
<sequence length="416" mass="46151">MLPRCSQVTQLCLKRCHVPIHQRSLLSLLHPIDQEKEEIRTNKHILKLREIAAACRGKSAQNTRSQTRPSTMMNQAAHRNPNANGTPGGSGSRFYSTNSTSQARSSNRPPFQKKQPKPPSPFEAYSYEKQSPGTRLVYIRDAARADEEIAKLESGPLGFDLEWRPNFIKGRKENPVALVQIASKDVILLIQVSAIGSFPESLKSLLNNPEIVKAGVGIQGKHCVDLALLARSVDNARWKGSYTNPIGLARLCETYFQRHVRSHSIHVDLIASFSSPFTLSDAANDAHSGLAIYNHLSSMRGSTSPQPLPEYFSFDLLFGYLYHLSQIEHNKLWQPRNPHYDPGPPPERKERPVVEERDGRPDAPRSSNDTTPATTTQNPRPNKPRNKKGRKAGSGDTLVTYLSGGVRLGTQTVGSS</sequence>
<proteinExistence type="predicted"/>
<feature type="compositionally biased region" description="Polar residues" evidence="1">
    <location>
        <begin position="93"/>
        <end position="108"/>
    </location>
</feature>
<evidence type="ECO:0000256" key="1">
    <source>
        <dbReference type="SAM" id="MobiDB-lite"/>
    </source>
</evidence>
<reference evidence="3" key="1">
    <citation type="submission" date="2022-07" db="EMBL/GenBank/DDBJ databases">
        <title>Genome Sequence of Physisporinus lineatus.</title>
        <authorList>
            <person name="Buettner E."/>
        </authorList>
    </citation>
    <scope>NUCLEOTIDE SEQUENCE</scope>
    <source>
        <strain evidence="3">VT162</strain>
    </source>
</reference>
<dbReference type="GO" id="GO:0008408">
    <property type="term" value="F:3'-5' exonuclease activity"/>
    <property type="evidence" value="ECO:0007669"/>
    <property type="project" value="InterPro"/>
</dbReference>
<feature type="region of interest" description="Disordered" evidence="1">
    <location>
        <begin position="333"/>
        <end position="416"/>
    </location>
</feature>
<dbReference type="CDD" id="cd06141">
    <property type="entry name" value="WRN_exo"/>
    <property type="match status" value="1"/>
</dbReference>
<dbReference type="AlphaFoldDB" id="A0AAD5YKS9"/>
<feature type="compositionally biased region" description="Polar residues" evidence="1">
    <location>
        <begin position="365"/>
        <end position="377"/>
    </location>
</feature>
<feature type="domain" description="3'-5' exonuclease" evidence="2">
    <location>
        <begin position="138"/>
        <end position="298"/>
    </location>
</feature>
<feature type="region of interest" description="Disordered" evidence="1">
    <location>
        <begin position="56"/>
        <end position="127"/>
    </location>
</feature>
<dbReference type="InterPro" id="IPR036397">
    <property type="entry name" value="RNaseH_sf"/>
</dbReference>
<dbReference type="InterPro" id="IPR012337">
    <property type="entry name" value="RNaseH-like_sf"/>
</dbReference>
<dbReference type="SUPFAM" id="SSF53098">
    <property type="entry name" value="Ribonuclease H-like"/>
    <property type="match status" value="1"/>
</dbReference>
<dbReference type="GO" id="GO:0006139">
    <property type="term" value="P:nucleobase-containing compound metabolic process"/>
    <property type="evidence" value="ECO:0007669"/>
    <property type="project" value="InterPro"/>
</dbReference>
<dbReference type="Gene3D" id="3.30.420.10">
    <property type="entry name" value="Ribonuclease H-like superfamily/Ribonuclease H"/>
    <property type="match status" value="1"/>
</dbReference>
<evidence type="ECO:0000313" key="4">
    <source>
        <dbReference type="Proteomes" id="UP001212997"/>
    </source>
</evidence>
<dbReference type="Proteomes" id="UP001212997">
    <property type="component" value="Unassembled WGS sequence"/>
</dbReference>
<organism evidence="3 4">
    <name type="scientific">Meripilus lineatus</name>
    <dbReference type="NCBI Taxonomy" id="2056292"/>
    <lineage>
        <taxon>Eukaryota</taxon>
        <taxon>Fungi</taxon>
        <taxon>Dikarya</taxon>
        <taxon>Basidiomycota</taxon>
        <taxon>Agaricomycotina</taxon>
        <taxon>Agaricomycetes</taxon>
        <taxon>Polyporales</taxon>
        <taxon>Meripilaceae</taxon>
        <taxon>Meripilus</taxon>
    </lineage>
</organism>
<comment type="caution">
    <text evidence="3">The sequence shown here is derived from an EMBL/GenBank/DDBJ whole genome shotgun (WGS) entry which is preliminary data.</text>
</comment>
<evidence type="ECO:0000259" key="2">
    <source>
        <dbReference type="Pfam" id="PF01612"/>
    </source>
</evidence>
<feature type="compositionally biased region" description="Basic and acidic residues" evidence="1">
    <location>
        <begin position="346"/>
        <end position="363"/>
    </location>
</feature>
<dbReference type="Pfam" id="PF01612">
    <property type="entry name" value="DNA_pol_A_exo1"/>
    <property type="match status" value="1"/>
</dbReference>
<accession>A0AAD5YKS9</accession>
<dbReference type="EMBL" id="JANAWD010000032">
    <property type="protein sequence ID" value="KAJ3490169.1"/>
    <property type="molecule type" value="Genomic_DNA"/>
</dbReference>
<protein>
    <recommendedName>
        <fullName evidence="2">3'-5' exonuclease domain-containing protein</fullName>
    </recommendedName>
</protein>
<name>A0AAD5YKS9_9APHY</name>
<keyword evidence="4" id="KW-1185">Reference proteome</keyword>
<evidence type="ECO:0000313" key="3">
    <source>
        <dbReference type="EMBL" id="KAJ3490169.1"/>
    </source>
</evidence>
<feature type="compositionally biased region" description="Polar residues" evidence="1">
    <location>
        <begin position="59"/>
        <end position="74"/>
    </location>
</feature>